<accession>A0A1I5CIC6</accession>
<evidence type="ECO:0000313" key="2">
    <source>
        <dbReference type="EMBL" id="SFN86673.1"/>
    </source>
</evidence>
<keyword evidence="1" id="KW-0472">Membrane</keyword>
<dbReference type="GO" id="GO:0016020">
    <property type="term" value="C:membrane"/>
    <property type="evidence" value="ECO:0007669"/>
    <property type="project" value="InterPro"/>
</dbReference>
<keyword evidence="1" id="KW-0812">Transmembrane</keyword>
<dbReference type="Pfam" id="PF02325">
    <property type="entry name" value="CCB3_YggT"/>
    <property type="match status" value="1"/>
</dbReference>
<proteinExistence type="predicted"/>
<dbReference type="AlphaFoldDB" id="A0A1I5CIC6"/>
<feature type="transmembrane region" description="Helical" evidence="1">
    <location>
        <begin position="9"/>
        <end position="29"/>
    </location>
</feature>
<dbReference type="EMBL" id="FOWD01000003">
    <property type="protein sequence ID" value="SFN86673.1"/>
    <property type="molecule type" value="Genomic_DNA"/>
</dbReference>
<dbReference type="OrthoDB" id="2063837at2"/>
<dbReference type="Proteomes" id="UP000198806">
    <property type="component" value="Unassembled WGS sequence"/>
</dbReference>
<gene>
    <name evidence="2" type="ORF">SAMN04489757_10380</name>
</gene>
<keyword evidence="1" id="KW-1133">Transmembrane helix</keyword>
<protein>
    <submittedName>
        <fullName evidence="2">YGGT family protein</fullName>
    </submittedName>
</protein>
<dbReference type="STRING" id="1527.SAMN04489757_10380"/>
<evidence type="ECO:0000313" key="3">
    <source>
        <dbReference type="Proteomes" id="UP000198806"/>
    </source>
</evidence>
<reference evidence="2 3" key="1">
    <citation type="submission" date="2016-10" db="EMBL/GenBank/DDBJ databases">
        <authorList>
            <person name="de Groot N.N."/>
        </authorList>
    </citation>
    <scope>NUCLEOTIDE SEQUENCE [LARGE SCALE GENOMIC DNA]</scope>
    <source>
        <strain evidence="2 3">DSM 1283</strain>
    </source>
</reference>
<dbReference type="InterPro" id="IPR003425">
    <property type="entry name" value="CCB3/YggT"/>
</dbReference>
<evidence type="ECO:0000256" key="1">
    <source>
        <dbReference type="SAM" id="Phobius"/>
    </source>
</evidence>
<name>A0A1I5CIC6_9FIRM</name>
<sequence length="87" mass="10098">MNILIYKTFYVFFNVIEIILFVYIISSWFPIPNGIKKILLTLINPFLDPIRFLLKRSIFNTSVSDFSPIIGIVILSYLQNVLSQLIA</sequence>
<dbReference type="RefSeq" id="WP_091684199.1">
    <property type="nucleotide sequence ID" value="NZ_BAABFM010000006.1"/>
</dbReference>
<organism evidence="2 3">
    <name type="scientific">Anaerocolumna aminovalerica</name>
    <dbReference type="NCBI Taxonomy" id="1527"/>
    <lineage>
        <taxon>Bacteria</taxon>
        <taxon>Bacillati</taxon>
        <taxon>Bacillota</taxon>
        <taxon>Clostridia</taxon>
        <taxon>Lachnospirales</taxon>
        <taxon>Lachnospiraceae</taxon>
        <taxon>Anaerocolumna</taxon>
    </lineage>
</organism>
<keyword evidence="3" id="KW-1185">Reference proteome</keyword>